<feature type="transmembrane region" description="Helical" evidence="10">
    <location>
        <begin position="20"/>
        <end position="40"/>
    </location>
</feature>
<dbReference type="GO" id="GO:0009922">
    <property type="term" value="F:fatty acid elongase activity"/>
    <property type="evidence" value="ECO:0007669"/>
    <property type="project" value="UniProtKB-EC"/>
</dbReference>
<feature type="transmembrane region" description="Helical" evidence="10">
    <location>
        <begin position="136"/>
        <end position="153"/>
    </location>
</feature>
<dbReference type="KEGG" id="mde:101901465"/>
<comment type="subcellular location">
    <subcellularLocation>
        <location evidence="1">Membrane</location>
        <topology evidence="1">Multi-pass membrane protein</topology>
    </subcellularLocation>
</comment>
<dbReference type="EnsemblMetazoa" id="MDOA005775-RA">
    <property type="protein sequence ID" value="MDOA005775-PA"/>
    <property type="gene ID" value="MDOA005775"/>
</dbReference>
<dbReference type="AlphaFoldDB" id="A0A1I8MK55"/>
<keyword evidence="12" id="KW-1185">Reference proteome</keyword>
<evidence type="ECO:0000313" key="13">
    <source>
        <dbReference type="RefSeq" id="XP_005182215.1"/>
    </source>
</evidence>
<dbReference type="STRING" id="7370.A0A1I8MK55"/>
<sequence length="258" mass="30955">MESLFVELNVIDSEARFGLSSPEFLICVIVIYLLFVFKIGPEFMEKRQPLRLKTFVTVYNAFQVLVCLYLVDKIWELTSWNIFKFNKCTLYEANSPERKKFDDVTYITFWLKIIELTDTVVFVLRKKRNQITYLHVFHHSSTLTLVFLLLRYYRGNGALYPIYLNCWVHVIMYTYYLLANVCSAEFMRHLLWLKKSITIIQMIQFVFILFQAVMMWSRCMIPAILRWYYCMVVSVIFYGFYDFYKKAYSRQAKASGEN</sequence>
<keyword evidence="4 10" id="KW-0812">Transmembrane</keyword>
<keyword evidence="2 10" id="KW-0444">Lipid biosynthesis</keyword>
<dbReference type="VEuPathDB" id="VectorBase:MDOA005775"/>
<protein>
    <recommendedName>
        <fullName evidence="10">Elongation of very long chain fatty acids protein</fullName>
        <ecNumber evidence="10">2.3.1.199</ecNumber>
    </recommendedName>
    <alternativeName>
        <fullName evidence="10">Very-long-chain 3-oxoacyl-CoA synthase</fullName>
    </alternativeName>
</protein>
<evidence type="ECO:0000256" key="9">
    <source>
        <dbReference type="ARBA" id="ARBA00023160"/>
    </source>
</evidence>
<evidence type="ECO:0000256" key="7">
    <source>
        <dbReference type="ARBA" id="ARBA00023098"/>
    </source>
</evidence>
<evidence type="ECO:0000256" key="2">
    <source>
        <dbReference type="ARBA" id="ARBA00022516"/>
    </source>
</evidence>
<comment type="similarity">
    <text evidence="10">Belongs to the ELO family.</text>
</comment>
<dbReference type="GO" id="GO:0019367">
    <property type="term" value="P:fatty acid elongation, saturated fatty acid"/>
    <property type="evidence" value="ECO:0007669"/>
    <property type="project" value="TreeGrafter"/>
</dbReference>
<dbReference type="GO" id="GO:0042761">
    <property type="term" value="P:very long-chain fatty acid biosynthetic process"/>
    <property type="evidence" value="ECO:0007669"/>
    <property type="project" value="TreeGrafter"/>
</dbReference>
<dbReference type="RefSeq" id="XP_005182215.1">
    <property type="nucleotide sequence ID" value="XM_005182158.3"/>
</dbReference>
<dbReference type="GO" id="GO:0034625">
    <property type="term" value="P:fatty acid elongation, monounsaturated fatty acid"/>
    <property type="evidence" value="ECO:0007669"/>
    <property type="project" value="TreeGrafter"/>
</dbReference>
<dbReference type="GO" id="GO:0030148">
    <property type="term" value="P:sphingolipid biosynthetic process"/>
    <property type="evidence" value="ECO:0007669"/>
    <property type="project" value="TreeGrafter"/>
</dbReference>
<reference evidence="11" key="1">
    <citation type="submission" date="2020-05" db="UniProtKB">
        <authorList>
            <consortium name="EnsemblMetazoa"/>
        </authorList>
    </citation>
    <scope>IDENTIFICATION</scope>
    <source>
        <strain evidence="11">Aabys</strain>
    </source>
</reference>
<evidence type="ECO:0000256" key="8">
    <source>
        <dbReference type="ARBA" id="ARBA00023136"/>
    </source>
</evidence>
<evidence type="ECO:0000313" key="11">
    <source>
        <dbReference type="EnsemblMetazoa" id="MDOA005775-PA"/>
    </source>
</evidence>
<dbReference type="GO" id="GO:0034626">
    <property type="term" value="P:fatty acid elongation, polyunsaturated fatty acid"/>
    <property type="evidence" value="ECO:0007669"/>
    <property type="project" value="TreeGrafter"/>
</dbReference>
<proteinExistence type="inferred from homology"/>
<feature type="transmembrane region" description="Helical" evidence="10">
    <location>
        <begin position="159"/>
        <end position="178"/>
    </location>
</feature>
<dbReference type="VEuPathDB" id="VectorBase:MDOMA2_017519"/>
<dbReference type="PANTHER" id="PTHR11157">
    <property type="entry name" value="FATTY ACID ACYL TRANSFERASE-RELATED"/>
    <property type="match status" value="1"/>
</dbReference>
<evidence type="ECO:0000256" key="1">
    <source>
        <dbReference type="ARBA" id="ARBA00004141"/>
    </source>
</evidence>
<evidence type="ECO:0000313" key="12">
    <source>
        <dbReference type="Proteomes" id="UP001652621"/>
    </source>
</evidence>
<organism evidence="11">
    <name type="scientific">Musca domestica</name>
    <name type="common">House fly</name>
    <dbReference type="NCBI Taxonomy" id="7370"/>
    <lineage>
        <taxon>Eukaryota</taxon>
        <taxon>Metazoa</taxon>
        <taxon>Ecdysozoa</taxon>
        <taxon>Arthropoda</taxon>
        <taxon>Hexapoda</taxon>
        <taxon>Insecta</taxon>
        <taxon>Pterygota</taxon>
        <taxon>Neoptera</taxon>
        <taxon>Endopterygota</taxon>
        <taxon>Diptera</taxon>
        <taxon>Brachycera</taxon>
        <taxon>Muscomorpha</taxon>
        <taxon>Muscoidea</taxon>
        <taxon>Muscidae</taxon>
        <taxon>Musca</taxon>
    </lineage>
</organism>
<dbReference type="Proteomes" id="UP001652621">
    <property type="component" value="Unplaced"/>
</dbReference>
<keyword evidence="5 10" id="KW-0276">Fatty acid metabolism</keyword>
<reference evidence="13" key="2">
    <citation type="submission" date="2025-04" db="UniProtKB">
        <authorList>
            <consortium name="RefSeq"/>
        </authorList>
    </citation>
    <scope>IDENTIFICATION</scope>
    <source>
        <strain evidence="13">Aabys</strain>
    </source>
</reference>
<keyword evidence="9 10" id="KW-0275">Fatty acid biosynthesis</keyword>
<keyword evidence="6 10" id="KW-1133">Transmembrane helix</keyword>
<accession>A0A1I8MK55</accession>
<evidence type="ECO:0000256" key="3">
    <source>
        <dbReference type="ARBA" id="ARBA00022679"/>
    </source>
</evidence>
<dbReference type="EC" id="2.3.1.199" evidence="10"/>
<keyword evidence="3 10" id="KW-0808">Transferase</keyword>
<evidence type="ECO:0000256" key="6">
    <source>
        <dbReference type="ARBA" id="ARBA00022989"/>
    </source>
</evidence>
<dbReference type="GeneID" id="101901465"/>
<dbReference type="PANTHER" id="PTHR11157:SF164">
    <property type="entry name" value="ELONGATION OF VERY LONG CHAIN FATTY ACIDS PROTEIN"/>
    <property type="match status" value="1"/>
</dbReference>
<name>A0A1I8MK55_MUSDO</name>
<dbReference type="GO" id="GO:0005789">
    <property type="term" value="C:endoplasmic reticulum membrane"/>
    <property type="evidence" value="ECO:0007669"/>
    <property type="project" value="TreeGrafter"/>
</dbReference>
<keyword evidence="7 10" id="KW-0443">Lipid metabolism</keyword>
<evidence type="ECO:0000256" key="4">
    <source>
        <dbReference type="ARBA" id="ARBA00022692"/>
    </source>
</evidence>
<feature type="transmembrane region" description="Helical" evidence="10">
    <location>
        <begin position="223"/>
        <end position="241"/>
    </location>
</feature>
<dbReference type="InterPro" id="IPR002076">
    <property type="entry name" value="ELO_fam"/>
</dbReference>
<dbReference type="OrthoDB" id="434092at2759"/>
<comment type="catalytic activity">
    <reaction evidence="10">
        <text>a very-long-chain acyl-CoA + malonyl-CoA + H(+) = a very-long-chain 3-oxoacyl-CoA + CO2 + CoA</text>
        <dbReference type="Rhea" id="RHEA:32727"/>
        <dbReference type="ChEBI" id="CHEBI:15378"/>
        <dbReference type="ChEBI" id="CHEBI:16526"/>
        <dbReference type="ChEBI" id="CHEBI:57287"/>
        <dbReference type="ChEBI" id="CHEBI:57384"/>
        <dbReference type="ChEBI" id="CHEBI:90725"/>
        <dbReference type="ChEBI" id="CHEBI:90736"/>
        <dbReference type="EC" id="2.3.1.199"/>
    </reaction>
</comment>
<dbReference type="Pfam" id="PF01151">
    <property type="entry name" value="ELO"/>
    <property type="match status" value="1"/>
</dbReference>
<dbReference type="eggNOG" id="KOG3071">
    <property type="taxonomic scope" value="Eukaryota"/>
</dbReference>
<evidence type="ECO:0000256" key="10">
    <source>
        <dbReference type="RuleBase" id="RU361115"/>
    </source>
</evidence>
<keyword evidence="8 10" id="KW-0472">Membrane</keyword>
<evidence type="ECO:0000256" key="5">
    <source>
        <dbReference type="ARBA" id="ARBA00022832"/>
    </source>
</evidence>
<feature type="transmembrane region" description="Helical" evidence="10">
    <location>
        <begin position="199"/>
        <end position="217"/>
    </location>
</feature>
<gene>
    <name evidence="11" type="primary">101901465</name>
    <name evidence="13" type="synonym">LOC101901465</name>
</gene>